<feature type="domain" description="REM-1" evidence="3">
    <location>
        <begin position="2"/>
        <end position="76"/>
    </location>
</feature>
<evidence type="ECO:0000313" key="4">
    <source>
        <dbReference type="EMBL" id="PIO39788.1"/>
    </source>
</evidence>
<dbReference type="InterPro" id="IPR036274">
    <property type="entry name" value="HR1_rpt_sf"/>
</dbReference>
<dbReference type="Pfam" id="PF02185">
    <property type="entry name" value="HR1"/>
    <property type="match status" value="1"/>
</dbReference>
<dbReference type="AlphaFoldDB" id="A0A2G9SI21"/>
<dbReference type="InterPro" id="IPR011072">
    <property type="entry name" value="HR1_rho-bd"/>
</dbReference>
<evidence type="ECO:0000313" key="5">
    <source>
        <dbReference type="Proteomes" id="UP000228934"/>
    </source>
</evidence>
<dbReference type="InterPro" id="IPR047138">
    <property type="entry name" value="RHPN1_2"/>
</dbReference>
<dbReference type="PANTHER" id="PTHR23031">
    <property type="entry name" value="RHOPHILIN"/>
    <property type="match status" value="1"/>
</dbReference>
<protein>
    <recommendedName>
        <fullName evidence="3">REM-1 domain-containing protein</fullName>
    </recommendedName>
</protein>
<dbReference type="Proteomes" id="UP000228934">
    <property type="component" value="Unassembled WGS sequence"/>
</dbReference>
<dbReference type="PROSITE" id="PS51860">
    <property type="entry name" value="REM_1"/>
    <property type="match status" value="1"/>
</dbReference>
<keyword evidence="1 2" id="KW-0175">Coiled coil</keyword>
<evidence type="ECO:0000256" key="1">
    <source>
        <dbReference type="PROSITE-ProRule" id="PRU01207"/>
    </source>
</evidence>
<keyword evidence="5" id="KW-1185">Reference proteome</keyword>
<feature type="coiled-coil region" evidence="2">
    <location>
        <begin position="60"/>
        <end position="99"/>
    </location>
</feature>
<dbReference type="OrthoDB" id="64867at2759"/>
<dbReference type="SMART" id="SM00742">
    <property type="entry name" value="Hr1"/>
    <property type="match status" value="1"/>
</dbReference>
<dbReference type="GO" id="GO:0051497">
    <property type="term" value="P:negative regulation of stress fiber assembly"/>
    <property type="evidence" value="ECO:0007669"/>
    <property type="project" value="TreeGrafter"/>
</dbReference>
<organism evidence="4 5">
    <name type="scientific">Aquarana catesbeiana</name>
    <name type="common">American bullfrog</name>
    <name type="synonym">Rana catesbeiana</name>
    <dbReference type="NCBI Taxonomy" id="8400"/>
    <lineage>
        <taxon>Eukaryota</taxon>
        <taxon>Metazoa</taxon>
        <taxon>Chordata</taxon>
        <taxon>Craniata</taxon>
        <taxon>Vertebrata</taxon>
        <taxon>Euteleostomi</taxon>
        <taxon>Amphibia</taxon>
        <taxon>Batrachia</taxon>
        <taxon>Anura</taxon>
        <taxon>Neobatrachia</taxon>
        <taxon>Ranoidea</taxon>
        <taxon>Ranidae</taxon>
        <taxon>Aquarana</taxon>
    </lineage>
</organism>
<dbReference type="SUPFAM" id="SSF46585">
    <property type="entry name" value="HR1 repeat"/>
    <property type="match status" value="1"/>
</dbReference>
<feature type="non-terminal residue" evidence="4">
    <location>
        <position position="1"/>
    </location>
</feature>
<name>A0A2G9SI21_AQUCT</name>
<reference evidence="5" key="1">
    <citation type="journal article" date="2017" name="Nat. Commun.">
        <title>The North American bullfrog draft genome provides insight into hormonal regulation of long noncoding RNA.</title>
        <authorList>
            <person name="Hammond S.A."/>
            <person name="Warren R.L."/>
            <person name="Vandervalk B.P."/>
            <person name="Kucuk E."/>
            <person name="Khan H."/>
            <person name="Gibb E.A."/>
            <person name="Pandoh P."/>
            <person name="Kirk H."/>
            <person name="Zhao Y."/>
            <person name="Jones M."/>
            <person name="Mungall A.J."/>
            <person name="Coope R."/>
            <person name="Pleasance S."/>
            <person name="Moore R.A."/>
            <person name="Holt R.A."/>
            <person name="Round J.M."/>
            <person name="Ohora S."/>
            <person name="Walle B.V."/>
            <person name="Veldhoen N."/>
            <person name="Helbing C.C."/>
            <person name="Birol I."/>
        </authorList>
    </citation>
    <scope>NUCLEOTIDE SEQUENCE [LARGE SCALE GENOMIC DNA]</scope>
</reference>
<dbReference type="PANTHER" id="PTHR23031:SF5">
    <property type="entry name" value="RHOPHILIN-2-RELATED"/>
    <property type="match status" value="1"/>
</dbReference>
<gene>
    <name evidence="4" type="ORF">AB205_0034610</name>
</gene>
<dbReference type="EMBL" id="KV924797">
    <property type="protein sequence ID" value="PIO39788.1"/>
    <property type="molecule type" value="Genomic_DNA"/>
</dbReference>
<sequence>GKSIAQTGRSKLQNQRAGLNNQILKAMRMRAGAENLLRATTNNKVREQVLLELSYVNSNLQVLKEELERLNISVEDFILEHYSEDGADYENELADLMDLRQTHQVMRGRPS</sequence>
<accession>A0A2G9SI21</accession>
<dbReference type="Gene3D" id="1.10.287.160">
    <property type="entry name" value="HR1 repeat"/>
    <property type="match status" value="1"/>
</dbReference>
<evidence type="ECO:0000256" key="2">
    <source>
        <dbReference type="SAM" id="Coils"/>
    </source>
</evidence>
<evidence type="ECO:0000259" key="3">
    <source>
        <dbReference type="PROSITE" id="PS51860"/>
    </source>
</evidence>
<dbReference type="GO" id="GO:0007165">
    <property type="term" value="P:signal transduction"/>
    <property type="evidence" value="ECO:0007669"/>
    <property type="project" value="InterPro"/>
</dbReference>
<proteinExistence type="predicted"/>